<gene>
    <name evidence="3" type="primary">LOC107067276</name>
</gene>
<reference evidence="3" key="1">
    <citation type="submission" date="2025-08" db="UniProtKB">
        <authorList>
            <consortium name="RefSeq"/>
        </authorList>
    </citation>
    <scope>IDENTIFICATION</scope>
    <source>
        <tissue evidence="3">Whole body</tissue>
    </source>
</reference>
<evidence type="ECO:0000313" key="2">
    <source>
        <dbReference type="Proteomes" id="UP000694924"/>
    </source>
</evidence>
<name>A0ABM1ID35_POLDO</name>
<sequence length="467" mass="53342">MEVVEVCTERKHCVASSKENLQLGHNKSMRRYVQPPRVKSFAPEQCYRPPSKPLDAYTTYDLSYINLDPRTAQSIRAQPYRPIQTLLKSDEKFASETTSKMSYQPIWRLATRKPIKPKFRSVLGRTGTFESATTTKCDYIPKYTEKLDMIIPCGSIRISGSPLDANTTSALSYVNPGVVQPVTSFKPITKYQRPSHSVSKDTTQKLSYQPFAVGKKEKFPWAQKATYKSPSVAMCGKTIYSDSYLENEVYKKMKPFIPCVTNILPIKAEFFDKTIYKESYLPCDIEKAKKIVPPSNIFISSEKISTDTTNKLSYQPVWCKKRSPIIPHSRKKIEGSMQSETTNRIDFTPKMGVPTKMIIPCTNIRIPKDPIVDKTTTGLSFIHPGQLERAKSFKPDTHYCRPIAKIDSETINKLSYQAWTPIPKMDIPWARRTTYQVPKDPMITDTIYQMSYPLPGYYIENECPCAE</sequence>
<keyword evidence="2" id="KW-1185">Reference proteome</keyword>
<dbReference type="InterPro" id="IPR033336">
    <property type="entry name" value="SAXO1/2"/>
</dbReference>
<accession>A0ABM1ID35</accession>
<proteinExistence type="inferred from homology"/>
<comment type="similarity">
    <text evidence="1">Belongs to the FAM154 family.</text>
</comment>
<evidence type="ECO:0000313" key="3">
    <source>
        <dbReference type="RefSeq" id="XP_015178122.1"/>
    </source>
</evidence>
<dbReference type="PANTHER" id="PTHR31516:SF17">
    <property type="entry name" value="STABILIZER OF AXONEMAL MICROTUBULES 2"/>
    <property type="match status" value="1"/>
</dbReference>
<dbReference type="GeneID" id="107067276"/>
<dbReference type="RefSeq" id="XP_015178122.1">
    <property type="nucleotide sequence ID" value="XM_015322636.1"/>
</dbReference>
<evidence type="ECO:0000256" key="1">
    <source>
        <dbReference type="ARBA" id="ARBA00008738"/>
    </source>
</evidence>
<dbReference type="PANTHER" id="PTHR31516">
    <property type="entry name" value="STABILIZER OF AXONEMAL MICROTUBULES 2"/>
    <property type="match status" value="1"/>
</dbReference>
<organism evidence="2 3">
    <name type="scientific">Polistes dominula</name>
    <name type="common">European paper wasp</name>
    <name type="synonym">Vespa dominula</name>
    <dbReference type="NCBI Taxonomy" id="743375"/>
    <lineage>
        <taxon>Eukaryota</taxon>
        <taxon>Metazoa</taxon>
        <taxon>Ecdysozoa</taxon>
        <taxon>Arthropoda</taxon>
        <taxon>Hexapoda</taxon>
        <taxon>Insecta</taxon>
        <taxon>Pterygota</taxon>
        <taxon>Neoptera</taxon>
        <taxon>Endopterygota</taxon>
        <taxon>Hymenoptera</taxon>
        <taxon>Apocrita</taxon>
        <taxon>Aculeata</taxon>
        <taxon>Vespoidea</taxon>
        <taxon>Vespidae</taxon>
        <taxon>Polistinae</taxon>
        <taxon>Polistini</taxon>
        <taxon>Polistes</taxon>
    </lineage>
</organism>
<protein>
    <submittedName>
        <fullName evidence="3">Stabilizer of axonemal microtubules 2-like</fullName>
    </submittedName>
</protein>
<dbReference type="Proteomes" id="UP000694924">
    <property type="component" value="Unplaced"/>
</dbReference>